<gene>
    <name evidence="2" type="ORF">SSPH_01093</name>
</gene>
<comment type="caution">
    <text evidence="2">The sequence shown here is derived from an EMBL/GenBank/DDBJ whole genome shotgun (WGS) entry which is preliminary data.</text>
</comment>
<dbReference type="RefSeq" id="WP_075756383.1">
    <property type="nucleotide sequence ID" value="NZ_CP146991.1"/>
</dbReference>
<keyword evidence="3" id="KW-1185">Reference proteome</keyword>
<protein>
    <submittedName>
        <fullName evidence="2">Gene 25-like lysozyme</fullName>
    </submittedName>
</protein>
<accession>A0ABM9W033</accession>
<dbReference type="Pfam" id="PF04965">
    <property type="entry name" value="GPW_gp25"/>
    <property type="match status" value="1"/>
</dbReference>
<dbReference type="Proteomes" id="UP000245702">
    <property type="component" value="Unassembled WGS sequence"/>
</dbReference>
<feature type="domain" description="IraD/Gp25-like" evidence="1">
    <location>
        <begin position="21"/>
        <end position="102"/>
    </location>
</feature>
<dbReference type="SUPFAM" id="SSF160719">
    <property type="entry name" value="gpW/gp25-like"/>
    <property type="match status" value="1"/>
</dbReference>
<sequence length="104" mass="11432">MEIEITAAASIAVNFAPATTAEEIFQNVRTILATPVYSVPLDRSFGVNAKLLDLPMPVSRAKLAAEIVQAVQKFEPRVEVTRVSFNGEPINGRLQPTVRLRLKE</sequence>
<evidence type="ECO:0000313" key="2">
    <source>
        <dbReference type="EMBL" id="CVK18455.1"/>
    </source>
</evidence>
<dbReference type="InterPro" id="IPR007048">
    <property type="entry name" value="IraD/Gp25-like"/>
</dbReference>
<name>A0ABM9W033_9FIRM</name>
<dbReference type="Gene3D" id="3.10.450.40">
    <property type="match status" value="1"/>
</dbReference>
<proteinExistence type="predicted"/>
<organism evidence="2 3">
    <name type="scientific">Sporomusa sphaeroides DSM 2875</name>
    <dbReference type="NCBI Taxonomy" id="1337886"/>
    <lineage>
        <taxon>Bacteria</taxon>
        <taxon>Bacillati</taxon>
        <taxon>Bacillota</taxon>
        <taxon>Negativicutes</taxon>
        <taxon>Selenomonadales</taxon>
        <taxon>Sporomusaceae</taxon>
        <taxon>Sporomusa</taxon>
    </lineage>
</organism>
<dbReference type="EMBL" id="FCOW01000004">
    <property type="protein sequence ID" value="CVK18455.1"/>
    <property type="molecule type" value="Genomic_DNA"/>
</dbReference>
<reference evidence="2 3" key="1">
    <citation type="submission" date="2016-01" db="EMBL/GenBank/DDBJ databases">
        <authorList>
            <person name="Brown R."/>
        </authorList>
    </citation>
    <scope>NUCLEOTIDE SEQUENCE [LARGE SCALE GENOMIC DNA]</scope>
    <source>
        <strain evidence="2">Sporomusa sphaeroides DSM 2875</strain>
    </source>
</reference>
<evidence type="ECO:0000313" key="3">
    <source>
        <dbReference type="Proteomes" id="UP000245702"/>
    </source>
</evidence>
<evidence type="ECO:0000259" key="1">
    <source>
        <dbReference type="Pfam" id="PF04965"/>
    </source>
</evidence>